<keyword evidence="5" id="KW-1185">Reference proteome</keyword>
<feature type="domain" description="N-acetyltransferase" evidence="3">
    <location>
        <begin position="10"/>
        <end position="170"/>
    </location>
</feature>
<dbReference type="STRING" id="471856.Jden_1029"/>
<keyword evidence="2" id="KW-0012">Acyltransferase</keyword>
<protein>
    <submittedName>
        <fullName evidence="4">GCN5-related N-acetyltransferase</fullName>
    </submittedName>
</protein>
<dbReference type="EMBL" id="CP001706">
    <property type="protein sequence ID" value="ACV08685.1"/>
    <property type="molecule type" value="Genomic_DNA"/>
</dbReference>
<dbReference type="SUPFAM" id="SSF55729">
    <property type="entry name" value="Acyl-CoA N-acyltransferases (Nat)"/>
    <property type="match status" value="1"/>
</dbReference>
<dbReference type="HOGENOM" id="CLU_013985_18_2_11"/>
<organism evidence="4 5">
    <name type="scientific">Jonesia denitrificans (strain ATCC 14870 / DSM 20603 / BCRC 15368 / CIP 55.134 / JCM 11481 / NBRC 15587 / NCTC 10816 / Prevot 55134)</name>
    <name type="common">Listeria denitrificans</name>
    <dbReference type="NCBI Taxonomy" id="471856"/>
    <lineage>
        <taxon>Bacteria</taxon>
        <taxon>Bacillati</taxon>
        <taxon>Actinomycetota</taxon>
        <taxon>Actinomycetes</taxon>
        <taxon>Micrococcales</taxon>
        <taxon>Jonesiaceae</taxon>
        <taxon>Jonesia</taxon>
    </lineage>
</organism>
<dbReference type="Gene3D" id="3.40.630.30">
    <property type="match status" value="1"/>
</dbReference>
<sequence>MSFLTPHADVSVRPAIPSDASAIAAIQIKAWQVMHTPIIGDNIMAALDADAITRQWNTTIEQAGEPGHAVMTALASDQVVGFAALIPTALIALEVSPTHQRQGHGSRLLAACVERLRGDGIATVTCWVPRHDEPRQRFLASAGLAPSGRVRTLDIGEQATTSLTEERWTASLSESDSDPTS</sequence>
<dbReference type="RefSeq" id="WP_015771313.1">
    <property type="nucleotide sequence ID" value="NC_013174.1"/>
</dbReference>
<dbReference type="Pfam" id="PF00583">
    <property type="entry name" value="Acetyltransf_1"/>
    <property type="match status" value="1"/>
</dbReference>
<name>C7R3E9_JONDD</name>
<dbReference type="eggNOG" id="COG0456">
    <property type="taxonomic scope" value="Bacteria"/>
</dbReference>
<dbReference type="InterPro" id="IPR050832">
    <property type="entry name" value="Bact_Acetyltransf"/>
</dbReference>
<dbReference type="AlphaFoldDB" id="C7R3E9"/>
<dbReference type="OrthoDB" id="5243635at2"/>
<dbReference type="PANTHER" id="PTHR43877">
    <property type="entry name" value="AMINOALKYLPHOSPHONATE N-ACETYLTRANSFERASE-RELATED-RELATED"/>
    <property type="match status" value="1"/>
</dbReference>
<dbReference type="PROSITE" id="PS51186">
    <property type="entry name" value="GNAT"/>
    <property type="match status" value="1"/>
</dbReference>
<dbReference type="InterPro" id="IPR000182">
    <property type="entry name" value="GNAT_dom"/>
</dbReference>
<accession>C7R3E9</accession>
<evidence type="ECO:0000256" key="1">
    <source>
        <dbReference type="ARBA" id="ARBA00022679"/>
    </source>
</evidence>
<gene>
    <name evidence="4" type="ordered locus">Jden_1029</name>
</gene>
<evidence type="ECO:0000256" key="2">
    <source>
        <dbReference type="ARBA" id="ARBA00023315"/>
    </source>
</evidence>
<evidence type="ECO:0000259" key="3">
    <source>
        <dbReference type="PROSITE" id="PS51186"/>
    </source>
</evidence>
<proteinExistence type="predicted"/>
<dbReference type="KEGG" id="jde:Jden_1029"/>
<dbReference type="InterPro" id="IPR016181">
    <property type="entry name" value="Acyl_CoA_acyltransferase"/>
</dbReference>
<evidence type="ECO:0000313" key="5">
    <source>
        <dbReference type="Proteomes" id="UP000000628"/>
    </source>
</evidence>
<evidence type="ECO:0000313" key="4">
    <source>
        <dbReference type="EMBL" id="ACV08685.1"/>
    </source>
</evidence>
<reference evidence="4 5" key="1">
    <citation type="journal article" date="2009" name="Stand. Genomic Sci.">
        <title>Complete genome sequence of Jonesia denitrificans type strain (Prevot 55134).</title>
        <authorList>
            <person name="Pukall R."/>
            <person name="Gehrich-Schroter G."/>
            <person name="Lapidus A."/>
            <person name="Nolan M."/>
            <person name="Glavina Del Rio T."/>
            <person name="Lucas S."/>
            <person name="Chen F."/>
            <person name="Tice H."/>
            <person name="Pitluck S."/>
            <person name="Cheng J.F."/>
            <person name="Copeland A."/>
            <person name="Saunders E."/>
            <person name="Brettin T."/>
            <person name="Detter J.C."/>
            <person name="Bruce D."/>
            <person name="Goodwin L."/>
            <person name="Pati A."/>
            <person name="Ivanova N."/>
            <person name="Mavromatis K."/>
            <person name="Ovchinnikova G."/>
            <person name="Chen A."/>
            <person name="Palaniappan K."/>
            <person name="Land M."/>
            <person name="Hauser L."/>
            <person name="Chang Y.J."/>
            <person name="Jeffries C.D."/>
            <person name="Chain P."/>
            <person name="Goker M."/>
            <person name="Bristow J."/>
            <person name="Eisen J.A."/>
            <person name="Markowitz V."/>
            <person name="Hugenholtz P."/>
            <person name="Kyrpides N.C."/>
            <person name="Klenk H.P."/>
            <person name="Han C."/>
        </authorList>
    </citation>
    <scope>NUCLEOTIDE SEQUENCE [LARGE SCALE GENOMIC DNA]</scope>
    <source>
        <strain evidence="5">ATCC 14870 / DSM 20603 / BCRC 15368 / CIP 55.134 / JCM 11481 / NBRC 15587 / NCTC 10816 / Prevot 55134</strain>
    </source>
</reference>
<dbReference type="GO" id="GO:0016747">
    <property type="term" value="F:acyltransferase activity, transferring groups other than amino-acyl groups"/>
    <property type="evidence" value="ECO:0007669"/>
    <property type="project" value="InterPro"/>
</dbReference>
<dbReference type="Proteomes" id="UP000000628">
    <property type="component" value="Chromosome"/>
</dbReference>
<dbReference type="CDD" id="cd04301">
    <property type="entry name" value="NAT_SF"/>
    <property type="match status" value="1"/>
</dbReference>
<keyword evidence="1 4" id="KW-0808">Transferase</keyword>